<gene>
    <name evidence="2" type="ORF">L484_010048</name>
</gene>
<dbReference type="EMBL" id="KE345231">
    <property type="protein sequence ID" value="EXB95849.1"/>
    <property type="molecule type" value="Genomic_DNA"/>
</dbReference>
<keyword evidence="1" id="KW-0472">Membrane</keyword>
<dbReference type="AlphaFoldDB" id="W9RKP1"/>
<evidence type="ECO:0000256" key="1">
    <source>
        <dbReference type="SAM" id="Phobius"/>
    </source>
</evidence>
<accession>W9RKP1</accession>
<keyword evidence="1" id="KW-0812">Transmembrane</keyword>
<protein>
    <submittedName>
        <fullName evidence="2">Uncharacterized protein</fullName>
    </submittedName>
</protein>
<dbReference type="Proteomes" id="UP000030645">
    <property type="component" value="Unassembled WGS sequence"/>
</dbReference>
<proteinExistence type="predicted"/>
<evidence type="ECO:0000313" key="3">
    <source>
        <dbReference type="Proteomes" id="UP000030645"/>
    </source>
</evidence>
<feature type="transmembrane region" description="Helical" evidence="1">
    <location>
        <begin position="27"/>
        <end position="48"/>
    </location>
</feature>
<evidence type="ECO:0000313" key="2">
    <source>
        <dbReference type="EMBL" id="EXB95849.1"/>
    </source>
</evidence>
<keyword evidence="3" id="KW-1185">Reference proteome</keyword>
<organism evidence="2 3">
    <name type="scientific">Morus notabilis</name>
    <dbReference type="NCBI Taxonomy" id="981085"/>
    <lineage>
        <taxon>Eukaryota</taxon>
        <taxon>Viridiplantae</taxon>
        <taxon>Streptophyta</taxon>
        <taxon>Embryophyta</taxon>
        <taxon>Tracheophyta</taxon>
        <taxon>Spermatophyta</taxon>
        <taxon>Magnoliopsida</taxon>
        <taxon>eudicotyledons</taxon>
        <taxon>Gunneridae</taxon>
        <taxon>Pentapetalae</taxon>
        <taxon>rosids</taxon>
        <taxon>fabids</taxon>
        <taxon>Rosales</taxon>
        <taxon>Moraceae</taxon>
        <taxon>Moreae</taxon>
        <taxon>Morus</taxon>
    </lineage>
</organism>
<reference evidence="3" key="1">
    <citation type="submission" date="2013-01" db="EMBL/GenBank/DDBJ databases">
        <title>Draft Genome Sequence of a Mulberry Tree, Morus notabilis C.K. Schneid.</title>
        <authorList>
            <person name="He N."/>
            <person name="Zhao S."/>
        </authorList>
    </citation>
    <scope>NUCLEOTIDE SEQUENCE</scope>
</reference>
<sequence length="75" mass="8403">MDQADIPTAGPACLPSLETINRGPRKFMIELPLLIVIWLMEFLVPHLIGDIATRSPYRVRTGSICPMEDGLRRAQ</sequence>
<keyword evidence="1" id="KW-1133">Transmembrane helix</keyword>
<name>W9RKP1_9ROSA</name>